<protein>
    <submittedName>
        <fullName evidence="1">Uncharacterized protein</fullName>
    </submittedName>
</protein>
<proteinExistence type="predicted"/>
<sequence>MLETATASRAFTTAIVGRHHYSVSDCHVHDTGTDLTDDSGEFVTEDLRSTRTGQGMRLIEIP</sequence>
<name>A0A652YNR6_NOCGL</name>
<organism evidence="1">
    <name type="scientific">Nocardia globerula</name>
    <dbReference type="NCBI Taxonomy" id="1818"/>
    <lineage>
        <taxon>Bacteria</taxon>
        <taxon>Bacillati</taxon>
        <taxon>Actinomycetota</taxon>
        <taxon>Actinomycetes</taxon>
        <taxon>Mycobacteriales</taxon>
        <taxon>Nocardiaceae</taxon>
        <taxon>Nocardia</taxon>
    </lineage>
</organism>
<comment type="caution">
    <text evidence="1">The sequence shown here is derived from an EMBL/GenBank/DDBJ whole genome shotgun (WGS) entry which is preliminary data.</text>
</comment>
<evidence type="ECO:0000313" key="1">
    <source>
        <dbReference type="EMBL" id="TYQ03755.1"/>
    </source>
</evidence>
<accession>A0A652YNR6</accession>
<dbReference type="EMBL" id="VNIQ01000004">
    <property type="protein sequence ID" value="TYQ03755.1"/>
    <property type="molecule type" value="Genomic_DNA"/>
</dbReference>
<gene>
    <name evidence="1" type="ORF">FNL38_104123</name>
</gene>
<dbReference type="AlphaFoldDB" id="A0A652YNR6"/>
<reference evidence="1" key="1">
    <citation type="submission" date="2019-07" db="EMBL/GenBank/DDBJ databases">
        <title>Genomic Encyclopedia of Type Strains, Phase IV (KMG-IV): sequencing the most valuable type-strain genomes for metagenomic binning, comparative biology and taxonomic classification.</title>
        <authorList>
            <person name="Goeker M."/>
        </authorList>
    </citation>
    <scope>NUCLEOTIDE SEQUENCE</scope>
    <source>
        <strain evidence="1">DSM 44596</strain>
    </source>
</reference>